<comment type="similarity">
    <text evidence="2">Belongs to the flavin monoamine oxidase family.</text>
</comment>
<dbReference type="Gene3D" id="3.50.50.60">
    <property type="entry name" value="FAD/NAD(P)-binding domain"/>
    <property type="match status" value="1"/>
</dbReference>
<dbReference type="PANTHER" id="PTHR43563">
    <property type="entry name" value="AMINE OXIDASE"/>
    <property type="match status" value="1"/>
</dbReference>
<dbReference type="Gene3D" id="1.10.405.10">
    <property type="entry name" value="Guanine Nucleotide Dissociation Inhibitor, domain 1"/>
    <property type="match status" value="1"/>
</dbReference>
<protein>
    <submittedName>
        <fullName evidence="6">Monoamine oxidase</fullName>
    </submittedName>
</protein>
<evidence type="ECO:0000313" key="6">
    <source>
        <dbReference type="EMBL" id="SED82342.1"/>
    </source>
</evidence>
<dbReference type="Pfam" id="PF01593">
    <property type="entry name" value="Amino_oxidase"/>
    <property type="match status" value="1"/>
</dbReference>
<dbReference type="SUPFAM" id="SSF51905">
    <property type="entry name" value="FAD/NAD(P)-binding domain"/>
    <property type="match status" value="1"/>
</dbReference>
<feature type="binding site" evidence="4">
    <location>
        <position position="331"/>
    </location>
    <ligand>
        <name>substrate</name>
    </ligand>
</feature>
<dbReference type="AlphaFoldDB" id="A0A1H5DTX4"/>
<dbReference type="Proteomes" id="UP000183407">
    <property type="component" value="Unassembled WGS sequence"/>
</dbReference>
<evidence type="ECO:0000256" key="1">
    <source>
        <dbReference type="ARBA" id="ARBA00001974"/>
    </source>
</evidence>
<evidence type="ECO:0000256" key="2">
    <source>
        <dbReference type="ARBA" id="ARBA00005995"/>
    </source>
</evidence>
<evidence type="ECO:0000259" key="5">
    <source>
        <dbReference type="Pfam" id="PF01593"/>
    </source>
</evidence>
<dbReference type="Gene3D" id="3.90.660.10">
    <property type="match status" value="1"/>
</dbReference>
<dbReference type="InterPro" id="IPR001613">
    <property type="entry name" value="Flavin_amine_oxidase"/>
</dbReference>
<proteinExistence type="inferred from homology"/>
<dbReference type="InterPro" id="IPR036188">
    <property type="entry name" value="FAD/NAD-bd_sf"/>
</dbReference>
<dbReference type="EMBL" id="FNTL01000004">
    <property type="protein sequence ID" value="SED82342.1"/>
    <property type="molecule type" value="Genomic_DNA"/>
</dbReference>
<feature type="domain" description="Amine oxidase" evidence="5">
    <location>
        <begin position="14"/>
        <end position="429"/>
    </location>
</feature>
<keyword evidence="3" id="KW-0560">Oxidoreductase</keyword>
<evidence type="ECO:0000313" key="7">
    <source>
        <dbReference type="Proteomes" id="UP000183407"/>
    </source>
</evidence>
<name>A0A1H5DTX4_RHOJO</name>
<reference evidence="7" key="1">
    <citation type="submission" date="2016-10" db="EMBL/GenBank/DDBJ databases">
        <authorList>
            <person name="Varghese N."/>
        </authorList>
    </citation>
    <scope>NUCLEOTIDE SEQUENCE [LARGE SCALE GENOMIC DNA]</scope>
    <source>
        <strain evidence="7">DSM 44719</strain>
    </source>
</reference>
<dbReference type="PRINTS" id="PR00757">
    <property type="entry name" value="AMINEOXDASEF"/>
</dbReference>
<organism evidence="6 7">
    <name type="scientific">Rhodococcus jostii</name>
    <dbReference type="NCBI Taxonomy" id="132919"/>
    <lineage>
        <taxon>Bacteria</taxon>
        <taxon>Bacillati</taxon>
        <taxon>Actinomycetota</taxon>
        <taxon>Actinomycetes</taxon>
        <taxon>Mycobacteriales</taxon>
        <taxon>Nocardiaceae</taxon>
        <taxon>Rhodococcus</taxon>
    </lineage>
</organism>
<evidence type="ECO:0000256" key="4">
    <source>
        <dbReference type="PIRSR" id="PIRSR601613-1"/>
    </source>
</evidence>
<comment type="cofactor">
    <cofactor evidence="1">
        <name>FAD</name>
        <dbReference type="ChEBI" id="CHEBI:57692"/>
    </cofactor>
</comment>
<dbReference type="PANTHER" id="PTHR43563:SF1">
    <property type="entry name" value="AMINE OXIDASE [FLAVIN-CONTAINING] B"/>
    <property type="match status" value="1"/>
</dbReference>
<dbReference type="GO" id="GO:0016491">
    <property type="term" value="F:oxidoreductase activity"/>
    <property type="evidence" value="ECO:0007669"/>
    <property type="project" value="UniProtKB-KW"/>
</dbReference>
<feature type="binding site" evidence="4">
    <location>
        <position position="230"/>
    </location>
    <ligand>
        <name>FAD</name>
        <dbReference type="ChEBI" id="CHEBI:57692"/>
    </ligand>
</feature>
<evidence type="ECO:0000256" key="3">
    <source>
        <dbReference type="ARBA" id="ARBA00023002"/>
    </source>
</evidence>
<gene>
    <name evidence="6" type="ORF">SAMN04490220_5678</name>
</gene>
<dbReference type="InterPro" id="IPR002937">
    <property type="entry name" value="Amino_oxidase"/>
</dbReference>
<accession>A0A1H5DTX4</accession>
<sequence>MQYDTDVIIVGGGFAGITAARELVQRGIRTTIVEARDRLGGRTWTRETSLGRELDMGGTWVHWIQPHVWAEISRYGLDLIASPELDTAYWRVDGEVRTGTADRMLDLLDASMTEMLADARRVLPQPYDFFPLSEEIKALDQVSVAEKIAELDLDPQQRALLDGMWALNFSGDPARSGHTQALRWCALSRGDWKLMFEACATYKFARGTRSLLDAIAADATAADIRLNTLVTGIDETADGVAVTCSDGTILHGRRVIVTVPLNILDTIAVTPGLGHGVTAVAEEGQASSGVKVWVRVKGDVGRFAALADSDAVLNFVQYEYPLDGDSLIVAFGPRSGLIDLNDPRAVEAELRKWRPDLEVVAVDAHDWTADPLSGETWPMLAPHQLDAVSHAARDTTRRIRLAGSDYARGWAGFIDGAIESGLQTARQIMTEFESEN</sequence>
<feature type="binding site" evidence="4">
    <location>
        <begin position="34"/>
        <end position="35"/>
    </location>
    <ligand>
        <name>FAD</name>
        <dbReference type="ChEBI" id="CHEBI:57692"/>
    </ligand>
</feature>
<dbReference type="InterPro" id="IPR050703">
    <property type="entry name" value="Flavin_MAO"/>
</dbReference>